<reference evidence="5" key="1">
    <citation type="submission" date="2017-02" db="UniProtKB">
        <authorList>
            <consortium name="WormBaseParasite"/>
        </authorList>
    </citation>
    <scope>IDENTIFICATION</scope>
</reference>
<dbReference type="SMART" id="SM00198">
    <property type="entry name" value="SCP"/>
    <property type="match status" value="1"/>
</dbReference>
<name>A0A0N5B9Y3_STREA</name>
<feature type="chain" id="PRO_5005893967" evidence="2">
    <location>
        <begin position="23"/>
        <end position="279"/>
    </location>
</feature>
<dbReference type="PRINTS" id="PR00838">
    <property type="entry name" value="V5ALLERGEN"/>
</dbReference>
<dbReference type="SUPFAM" id="SSF55797">
    <property type="entry name" value="PR-1-like"/>
    <property type="match status" value="1"/>
</dbReference>
<evidence type="ECO:0000313" key="4">
    <source>
        <dbReference type="Proteomes" id="UP000046392"/>
    </source>
</evidence>
<dbReference type="InterPro" id="IPR034113">
    <property type="entry name" value="SCP_GAPR1-like"/>
</dbReference>
<dbReference type="GO" id="GO:0005576">
    <property type="term" value="C:extracellular region"/>
    <property type="evidence" value="ECO:0007669"/>
    <property type="project" value="InterPro"/>
</dbReference>
<evidence type="ECO:0000313" key="5">
    <source>
        <dbReference type="WBParaSite" id="SPAL_0000285300.1"/>
    </source>
</evidence>
<dbReference type="PANTHER" id="PTHR10334">
    <property type="entry name" value="CYSTEINE-RICH SECRETORY PROTEIN-RELATED"/>
    <property type="match status" value="1"/>
</dbReference>
<dbReference type="InterPro" id="IPR001283">
    <property type="entry name" value="CRISP-related"/>
</dbReference>
<evidence type="ECO:0000256" key="1">
    <source>
        <dbReference type="SAM" id="MobiDB-lite"/>
    </source>
</evidence>
<protein>
    <submittedName>
        <fullName evidence="5">SCP domain-containing protein</fullName>
    </submittedName>
</protein>
<keyword evidence="2" id="KW-0732">Signal</keyword>
<dbReference type="AlphaFoldDB" id="A0A0N5B9Y3"/>
<dbReference type="Gene3D" id="3.40.33.10">
    <property type="entry name" value="CAP"/>
    <property type="match status" value="1"/>
</dbReference>
<dbReference type="PRINTS" id="PR00837">
    <property type="entry name" value="V5TPXLIKE"/>
</dbReference>
<evidence type="ECO:0000259" key="3">
    <source>
        <dbReference type="SMART" id="SM00198"/>
    </source>
</evidence>
<dbReference type="InterPro" id="IPR014044">
    <property type="entry name" value="CAP_dom"/>
</dbReference>
<dbReference type="WBParaSite" id="SPAL_0000285300.1">
    <property type="protein sequence ID" value="SPAL_0000285300.1"/>
    <property type="gene ID" value="SPAL_0000285300"/>
</dbReference>
<organism evidence="4 5">
    <name type="scientific">Strongyloides papillosus</name>
    <name type="common">Intestinal threadworm</name>
    <dbReference type="NCBI Taxonomy" id="174720"/>
    <lineage>
        <taxon>Eukaryota</taxon>
        <taxon>Metazoa</taxon>
        <taxon>Ecdysozoa</taxon>
        <taxon>Nematoda</taxon>
        <taxon>Chromadorea</taxon>
        <taxon>Rhabditida</taxon>
        <taxon>Tylenchina</taxon>
        <taxon>Panagrolaimomorpha</taxon>
        <taxon>Strongyloidoidea</taxon>
        <taxon>Strongyloididae</taxon>
        <taxon>Strongyloides</taxon>
    </lineage>
</organism>
<dbReference type="InterPro" id="IPR002413">
    <property type="entry name" value="V5_allergen-like"/>
</dbReference>
<dbReference type="FunFam" id="3.40.33.10:FF:000002">
    <property type="entry name" value="Golgi-associated plant pathogenesis-related protein 1"/>
    <property type="match status" value="1"/>
</dbReference>
<feature type="compositionally biased region" description="Low complexity" evidence="1">
    <location>
        <begin position="66"/>
        <end position="87"/>
    </location>
</feature>
<accession>A0A0N5B9Y3</accession>
<keyword evidence="4" id="KW-1185">Reference proteome</keyword>
<dbReference type="CDD" id="cd05382">
    <property type="entry name" value="CAP_GAPR1-like"/>
    <property type="match status" value="1"/>
</dbReference>
<dbReference type="InterPro" id="IPR018244">
    <property type="entry name" value="Allrgn_V5/Tpx1_CS"/>
</dbReference>
<dbReference type="Pfam" id="PF00188">
    <property type="entry name" value="CAP"/>
    <property type="match status" value="1"/>
</dbReference>
<feature type="signal peptide" evidence="2">
    <location>
        <begin position="1"/>
        <end position="22"/>
    </location>
</feature>
<dbReference type="PROSITE" id="PS01009">
    <property type="entry name" value="CRISP_1"/>
    <property type="match status" value="1"/>
</dbReference>
<feature type="region of interest" description="Disordered" evidence="1">
    <location>
        <begin position="65"/>
        <end position="87"/>
    </location>
</feature>
<dbReference type="InterPro" id="IPR035940">
    <property type="entry name" value="CAP_sf"/>
</dbReference>
<proteinExistence type="predicted"/>
<dbReference type="Proteomes" id="UP000046392">
    <property type="component" value="Unplaced"/>
</dbReference>
<evidence type="ECO:0000256" key="2">
    <source>
        <dbReference type="SAM" id="SignalP"/>
    </source>
</evidence>
<feature type="domain" description="SCP" evidence="3">
    <location>
        <begin position="136"/>
        <end position="268"/>
    </location>
</feature>
<sequence>MYNLLFAYYFLTLIGLPSICDGLSIPITARRQNGRTIFIYNGKEYATQGEVMEQIKRDNPGVIFGTSDSSSNQNTNSGYNRNNGYNNNGVDKNTQSFTGNSVSDFLGNNGYSSKVHQEVWVFTHENQSKFYEVRMIIIFQLLEESNKYRKRHGAPPLEFDQDLANKAQQYAETLASTGNFAHDPKNKEYQTGENLGFGSIPKIAATVVKLWYDENKDYDYGSGQYSSKVGHFTQLVWKGSTKAGFGVAKGRDGVYVVCKYQPRGNVIGFFKDNVPRPKS</sequence>